<feature type="compositionally biased region" description="Basic and acidic residues" evidence="1">
    <location>
        <begin position="21"/>
        <end position="30"/>
    </location>
</feature>
<name>A0A0D0AGZ1_9AGAM</name>
<dbReference type="AlphaFoldDB" id="A0A0D0AGZ1"/>
<gene>
    <name evidence="2" type="ORF">CY34DRAFT_316384</name>
</gene>
<feature type="region of interest" description="Disordered" evidence="1">
    <location>
        <begin position="410"/>
        <end position="432"/>
    </location>
</feature>
<dbReference type="EMBL" id="KN835133">
    <property type="protein sequence ID" value="KIK49400.1"/>
    <property type="molecule type" value="Genomic_DNA"/>
</dbReference>
<feature type="region of interest" description="Disordered" evidence="1">
    <location>
        <begin position="187"/>
        <end position="215"/>
    </location>
</feature>
<feature type="compositionally biased region" description="Basic and acidic residues" evidence="1">
    <location>
        <begin position="338"/>
        <end position="350"/>
    </location>
</feature>
<proteinExistence type="predicted"/>
<evidence type="ECO:0000313" key="2">
    <source>
        <dbReference type="EMBL" id="KIK49400.1"/>
    </source>
</evidence>
<reference evidence="2 3" key="1">
    <citation type="submission" date="2014-04" db="EMBL/GenBank/DDBJ databases">
        <authorList>
            <consortium name="DOE Joint Genome Institute"/>
            <person name="Kuo A."/>
            <person name="Ruytinx J."/>
            <person name="Rineau F."/>
            <person name="Colpaert J."/>
            <person name="Kohler A."/>
            <person name="Nagy L.G."/>
            <person name="Floudas D."/>
            <person name="Copeland A."/>
            <person name="Barry K.W."/>
            <person name="Cichocki N."/>
            <person name="Veneault-Fourrey C."/>
            <person name="LaButti K."/>
            <person name="Lindquist E.A."/>
            <person name="Lipzen A."/>
            <person name="Lundell T."/>
            <person name="Morin E."/>
            <person name="Murat C."/>
            <person name="Sun H."/>
            <person name="Tunlid A."/>
            <person name="Henrissat B."/>
            <person name="Grigoriev I.V."/>
            <person name="Hibbett D.S."/>
            <person name="Martin F."/>
            <person name="Nordberg H.P."/>
            <person name="Cantor M.N."/>
            <person name="Hua S.X."/>
        </authorList>
    </citation>
    <scope>NUCLEOTIDE SEQUENCE [LARGE SCALE GENOMIC DNA]</scope>
    <source>
        <strain evidence="2 3">UH-Slu-Lm8-n1</strain>
    </source>
</reference>
<dbReference type="Proteomes" id="UP000054485">
    <property type="component" value="Unassembled WGS sequence"/>
</dbReference>
<protein>
    <submittedName>
        <fullName evidence="2">Unplaced genomic scaffold CY34scaffold_2, whole genome shotgun sequence</fullName>
    </submittedName>
</protein>
<feature type="region of interest" description="Disordered" evidence="1">
    <location>
        <begin position="324"/>
        <end position="381"/>
    </location>
</feature>
<organism evidence="2 3">
    <name type="scientific">Suillus luteus UH-Slu-Lm8-n1</name>
    <dbReference type="NCBI Taxonomy" id="930992"/>
    <lineage>
        <taxon>Eukaryota</taxon>
        <taxon>Fungi</taxon>
        <taxon>Dikarya</taxon>
        <taxon>Basidiomycota</taxon>
        <taxon>Agaricomycotina</taxon>
        <taxon>Agaricomycetes</taxon>
        <taxon>Agaricomycetidae</taxon>
        <taxon>Boletales</taxon>
        <taxon>Suillineae</taxon>
        <taxon>Suillaceae</taxon>
        <taxon>Suillus</taxon>
    </lineage>
</organism>
<reference evidence="3" key="2">
    <citation type="submission" date="2015-01" db="EMBL/GenBank/DDBJ databases">
        <title>Evolutionary Origins and Diversification of the Mycorrhizal Mutualists.</title>
        <authorList>
            <consortium name="DOE Joint Genome Institute"/>
            <consortium name="Mycorrhizal Genomics Consortium"/>
            <person name="Kohler A."/>
            <person name="Kuo A."/>
            <person name="Nagy L.G."/>
            <person name="Floudas D."/>
            <person name="Copeland A."/>
            <person name="Barry K.W."/>
            <person name="Cichocki N."/>
            <person name="Veneault-Fourrey C."/>
            <person name="LaButti K."/>
            <person name="Lindquist E.A."/>
            <person name="Lipzen A."/>
            <person name="Lundell T."/>
            <person name="Morin E."/>
            <person name="Murat C."/>
            <person name="Riley R."/>
            <person name="Ohm R."/>
            <person name="Sun H."/>
            <person name="Tunlid A."/>
            <person name="Henrissat B."/>
            <person name="Grigoriev I.V."/>
            <person name="Hibbett D.S."/>
            <person name="Martin F."/>
        </authorList>
    </citation>
    <scope>NUCLEOTIDE SEQUENCE [LARGE SCALE GENOMIC DNA]</scope>
    <source>
        <strain evidence="3">UH-Slu-Lm8-n1</strain>
    </source>
</reference>
<feature type="region of interest" description="Disordered" evidence="1">
    <location>
        <begin position="1"/>
        <end position="90"/>
    </location>
</feature>
<feature type="compositionally biased region" description="Low complexity" evidence="1">
    <location>
        <begin position="49"/>
        <end position="65"/>
    </location>
</feature>
<dbReference type="InParanoid" id="A0A0D0AGZ1"/>
<dbReference type="OrthoDB" id="3230534at2759"/>
<feature type="compositionally biased region" description="Basic residues" evidence="1">
    <location>
        <begin position="1"/>
        <end position="18"/>
    </location>
</feature>
<keyword evidence="3" id="KW-1185">Reference proteome</keyword>
<feature type="compositionally biased region" description="Polar residues" evidence="1">
    <location>
        <begin position="74"/>
        <end position="84"/>
    </location>
</feature>
<dbReference type="HOGENOM" id="CLU_433587_0_0_1"/>
<dbReference type="STRING" id="930992.A0A0D0AGZ1"/>
<evidence type="ECO:0000256" key="1">
    <source>
        <dbReference type="SAM" id="MobiDB-lite"/>
    </source>
</evidence>
<evidence type="ECO:0000313" key="3">
    <source>
        <dbReference type="Proteomes" id="UP000054485"/>
    </source>
</evidence>
<accession>A0A0D0AGZ1</accession>
<sequence length="631" mass="69392">MTPSSHPRHSNPRLRLLRHTPGSDRVRGGDGIDSTPVAGPSSAISSETPAARLRALLAHPSSSPSGRYPPTRPGRNNFSMSETDGNPVVDRARFRCKGKRKSLGDDNRPISSSLSSLLRNSGSPIQIRAPAVLFQSVPDFPLKSFKSEGEVRQTMSPSSTPYGITPLISSAPQDSPEVETHRVNVTPSFPVTPASLKHAPTRRATSPPPASPPELTLTASSWMSLSRANSETKRRLMPETSAGNDLCTTTYPLSHAKSLHVRTPAPPGAWMSAATLNLFNTQSNFGSIRGSIGKKRHPLKVRFDVAESEASTAEVEQNMPLVTDMRMPAPDSLPDSGRVSRSENVPRTRTNDFSQADPVNDLVDRPVTPGRHMTPVSLAGAPSSRPLRKAFSVKFVDAFGRERSDEISEPIANGHAGAGDATRALPSAKARTPRISSKNKICVINATGKEVQEDVPERSSVLYDDPSSCHTATLAQIRRTLRTWAGGLSDEDRPLDNLPLKPSDPKELEELSSAARRLRHQLARNLRIESVKECCERDLMHKYTKGAEDRSELLPIITGDNGSSQRDLVWVGVLLQFVFILAMWQFAHVQARHLFYAVYYEPLYPDLNPRISRRIWERWTERPDAESWPPT</sequence>